<protein>
    <submittedName>
        <fullName evidence="2">Uncharacterized protein</fullName>
    </submittedName>
</protein>
<organism evidence="2 3">
    <name type="scientific">Trichocladium antarcticum</name>
    <dbReference type="NCBI Taxonomy" id="1450529"/>
    <lineage>
        <taxon>Eukaryota</taxon>
        <taxon>Fungi</taxon>
        <taxon>Dikarya</taxon>
        <taxon>Ascomycota</taxon>
        <taxon>Pezizomycotina</taxon>
        <taxon>Sordariomycetes</taxon>
        <taxon>Sordariomycetidae</taxon>
        <taxon>Sordariales</taxon>
        <taxon>Chaetomiaceae</taxon>
        <taxon>Trichocladium</taxon>
    </lineage>
</organism>
<name>A0AAN6ZGI0_9PEZI</name>
<reference evidence="2" key="1">
    <citation type="journal article" date="2023" name="Mol. Phylogenet. Evol.">
        <title>Genome-scale phylogeny and comparative genomics of the fungal order Sordariales.</title>
        <authorList>
            <person name="Hensen N."/>
            <person name="Bonometti L."/>
            <person name="Westerberg I."/>
            <person name="Brannstrom I.O."/>
            <person name="Guillou S."/>
            <person name="Cros-Aarteil S."/>
            <person name="Calhoun S."/>
            <person name="Haridas S."/>
            <person name="Kuo A."/>
            <person name="Mondo S."/>
            <person name="Pangilinan J."/>
            <person name="Riley R."/>
            <person name="LaButti K."/>
            <person name="Andreopoulos B."/>
            <person name="Lipzen A."/>
            <person name="Chen C."/>
            <person name="Yan M."/>
            <person name="Daum C."/>
            <person name="Ng V."/>
            <person name="Clum A."/>
            <person name="Steindorff A."/>
            <person name="Ohm R.A."/>
            <person name="Martin F."/>
            <person name="Silar P."/>
            <person name="Natvig D.O."/>
            <person name="Lalanne C."/>
            <person name="Gautier V."/>
            <person name="Ament-Velasquez S.L."/>
            <person name="Kruys A."/>
            <person name="Hutchinson M.I."/>
            <person name="Powell A.J."/>
            <person name="Barry K."/>
            <person name="Miller A.N."/>
            <person name="Grigoriev I.V."/>
            <person name="Debuchy R."/>
            <person name="Gladieux P."/>
            <person name="Hiltunen Thoren M."/>
            <person name="Johannesson H."/>
        </authorList>
    </citation>
    <scope>NUCLEOTIDE SEQUENCE</scope>
    <source>
        <strain evidence="2">CBS 123565</strain>
    </source>
</reference>
<reference evidence="2" key="2">
    <citation type="submission" date="2023-05" db="EMBL/GenBank/DDBJ databases">
        <authorList>
            <consortium name="Lawrence Berkeley National Laboratory"/>
            <person name="Steindorff A."/>
            <person name="Hensen N."/>
            <person name="Bonometti L."/>
            <person name="Westerberg I."/>
            <person name="Brannstrom I.O."/>
            <person name="Guillou S."/>
            <person name="Cros-Aarteil S."/>
            <person name="Calhoun S."/>
            <person name="Haridas S."/>
            <person name="Kuo A."/>
            <person name="Mondo S."/>
            <person name="Pangilinan J."/>
            <person name="Riley R."/>
            <person name="Labutti K."/>
            <person name="Andreopoulos B."/>
            <person name="Lipzen A."/>
            <person name="Chen C."/>
            <person name="Yanf M."/>
            <person name="Daum C."/>
            <person name="Ng V."/>
            <person name="Clum A."/>
            <person name="Ohm R."/>
            <person name="Martin F."/>
            <person name="Silar P."/>
            <person name="Natvig D."/>
            <person name="Lalanne C."/>
            <person name="Gautier V."/>
            <person name="Ament-Velasquez S.L."/>
            <person name="Kruys A."/>
            <person name="Hutchinson M.I."/>
            <person name="Powell A.J."/>
            <person name="Barry K."/>
            <person name="Miller A.N."/>
            <person name="Grigoriev I.V."/>
            <person name="Debuchy R."/>
            <person name="Gladieux P."/>
            <person name="Thoren M.H."/>
            <person name="Johannesson H."/>
        </authorList>
    </citation>
    <scope>NUCLEOTIDE SEQUENCE</scope>
    <source>
        <strain evidence="2">CBS 123565</strain>
    </source>
</reference>
<evidence type="ECO:0000313" key="2">
    <source>
        <dbReference type="EMBL" id="KAK4137033.1"/>
    </source>
</evidence>
<dbReference type="AlphaFoldDB" id="A0AAN6ZGI0"/>
<keyword evidence="3" id="KW-1185">Reference proteome</keyword>
<sequence>MAEIRHLRCAWSGKQAARPLPWRPPWQPPWQLHGMAWHGMSRLAEDCNKHPCCMIPSCGRAGQGRAGRVGGRGPHPPCQGIPAVTFNVDRAERPFICIVCISLDHPSEKQREPPSIRQRPRTSPAAYQSLIRAHQTKSNRASHHTALTAAAACPLSPEAITGNVQPTAQPPPPTASKQVL</sequence>
<evidence type="ECO:0000313" key="3">
    <source>
        <dbReference type="Proteomes" id="UP001304895"/>
    </source>
</evidence>
<dbReference type="EMBL" id="MU853403">
    <property type="protein sequence ID" value="KAK4137033.1"/>
    <property type="molecule type" value="Genomic_DNA"/>
</dbReference>
<evidence type="ECO:0000256" key="1">
    <source>
        <dbReference type="SAM" id="MobiDB-lite"/>
    </source>
</evidence>
<accession>A0AAN6ZGI0</accession>
<proteinExistence type="predicted"/>
<dbReference type="Proteomes" id="UP001304895">
    <property type="component" value="Unassembled WGS sequence"/>
</dbReference>
<feature type="region of interest" description="Disordered" evidence="1">
    <location>
        <begin position="159"/>
        <end position="180"/>
    </location>
</feature>
<gene>
    <name evidence="2" type="ORF">BT67DRAFT_199569</name>
</gene>
<comment type="caution">
    <text evidence="2">The sequence shown here is derived from an EMBL/GenBank/DDBJ whole genome shotgun (WGS) entry which is preliminary data.</text>
</comment>